<feature type="compositionally biased region" description="Low complexity" evidence="8">
    <location>
        <begin position="368"/>
        <end position="384"/>
    </location>
</feature>
<protein>
    <recommendedName>
        <fullName evidence="12">Golgi phosphoprotein 3</fullName>
    </recommendedName>
</protein>
<dbReference type="SMART" id="SM00369">
    <property type="entry name" value="LRR_TYP"/>
    <property type="match status" value="4"/>
</dbReference>
<dbReference type="Gene3D" id="3.80.10.10">
    <property type="entry name" value="Ribonuclease Inhibitor"/>
    <property type="match status" value="1"/>
</dbReference>
<evidence type="ECO:0000256" key="8">
    <source>
        <dbReference type="SAM" id="MobiDB-lite"/>
    </source>
</evidence>
<evidence type="ECO:0000313" key="10">
    <source>
        <dbReference type="EMBL" id="CAD7244419.1"/>
    </source>
</evidence>
<evidence type="ECO:0000256" key="4">
    <source>
        <dbReference type="ARBA" id="ARBA00022737"/>
    </source>
</evidence>
<dbReference type="GO" id="GO:0043001">
    <property type="term" value="P:Golgi to plasma membrane protein transport"/>
    <property type="evidence" value="ECO:0007669"/>
    <property type="project" value="TreeGrafter"/>
</dbReference>
<keyword evidence="11" id="KW-1185">Reference proteome</keyword>
<dbReference type="GO" id="GO:0070273">
    <property type="term" value="F:phosphatidylinositol-4-phosphate binding"/>
    <property type="evidence" value="ECO:0007669"/>
    <property type="project" value="InterPro"/>
</dbReference>
<evidence type="ECO:0000256" key="5">
    <source>
        <dbReference type="ARBA" id="ARBA00023034"/>
    </source>
</evidence>
<evidence type="ECO:0000256" key="1">
    <source>
        <dbReference type="ARBA" id="ARBA00004255"/>
    </source>
</evidence>
<dbReference type="GO" id="GO:0007030">
    <property type="term" value="P:Golgi organization"/>
    <property type="evidence" value="ECO:0007669"/>
    <property type="project" value="TreeGrafter"/>
</dbReference>
<evidence type="ECO:0000256" key="3">
    <source>
        <dbReference type="ARBA" id="ARBA00022614"/>
    </source>
</evidence>
<dbReference type="InterPro" id="IPR008628">
    <property type="entry name" value="GPP34-like"/>
</dbReference>
<keyword evidence="7" id="KW-0472">Membrane</keyword>
<feature type="signal peptide" evidence="9">
    <location>
        <begin position="1"/>
        <end position="18"/>
    </location>
</feature>
<keyword evidence="4" id="KW-0677">Repeat</keyword>
<dbReference type="GO" id="GO:0048194">
    <property type="term" value="P:Golgi vesicle budding"/>
    <property type="evidence" value="ECO:0007669"/>
    <property type="project" value="TreeGrafter"/>
</dbReference>
<name>A0A7R8X7N7_9CRUS</name>
<dbReference type="SUPFAM" id="SSF52058">
    <property type="entry name" value="L domain-like"/>
    <property type="match status" value="1"/>
</dbReference>
<accession>A0A7R8X7N7</accession>
<organism evidence="10">
    <name type="scientific">Darwinula stevensoni</name>
    <dbReference type="NCBI Taxonomy" id="69355"/>
    <lineage>
        <taxon>Eukaryota</taxon>
        <taxon>Metazoa</taxon>
        <taxon>Ecdysozoa</taxon>
        <taxon>Arthropoda</taxon>
        <taxon>Crustacea</taxon>
        <taxon>Oligostraca</taxon>
        <taxon>Ostracoda</taxon>
        <taxon>Podocopa</taxon>
        <taxon>Podocopida</taxon>
        <taxon>Darwinulocopina</taxon>
        <taxon>Darwinuloidea</taxon>
        <taxon>Darwinulidae</taxon>
        <taxon>Darwinula</taxon>
    </lineage>
</organism>
<feature type="compositionally biased region" description="Pro residues" evidence="8">
    <location>
        <begin position="358"/>
        <end position="367"/>
    </location>
</feature>
<dbReference type="Proteomes" id="UP000677054">
    <property type="component" value="Unassembled WGS sequence"/>
</dbReference>
<comment type="subcellular location">
    <subcellularLocation>
        <location evidence="1">Golgi apparatus membrane</location>
        <topology evidence="1">Peripheral membrane protein</topology>
        <orientation evidence="1">Cytoplasmic side</orientation>
    </subcellularLocation>
</comment>
<dbReference type="InterPro" id="IPR003591">
    <property type="entry name" value="Leu-rich_rpt_typical-subtyp"/>
</dbReference>
<dbReference type="GO" id="GO:0005802">
    <property type="term" value="C:trans-Golgi network"/>
    <property type="evidence" value="ECO:0007669"/>
    <property type="project" value="TreeGrafter"/>
</dbReference>
<dbReference type="OrthoDB" id="2189106at2759"/>
<dbReference type="PANTHER" id="PTHR12704">
    <property type="entry name" value="TRANS-GOLGI PROTEIN GMX33"/>
    <property type="match status" value="1"/>
</dbReference>
<proteinExistence type="inferred from homology"/>
<feature type="region of interest" description="Disordered" evidence="8">
    <location>
        <begin position="354"/>
        <end position="419"/>
    </location>
</feature>
<dbReference type="InterPro" id="IPR001611">
    <property type="entry name" value="Leu-rich_rpt"/>
</dbReference>
<keyword evidence="9" id="KW-0732">Signal</keyword>
<evidence type="ECO:0008006" key="12">
    <source>
        <dbReference type="Google" id="ProtNLM"/>
    </source>
</evidence>
<dbReference type="EMBL" id="LR900149">
    <property type="protein sequence ID" value="CAD7244419.1"/>
    <property type="molecule type" value="Genomic_DNA"/>
</dbReference>
<dbReference type="GO" id="GO:0005829">
    <property type="term" value="C:cytosol"/>
    <property type="evidence" value="ECO:0007669"/>
    <property type="project" value="TreeGrafter"/>
</dbReference>
<reference evidence="10" key="1">
    <citation type="submission" date="2020-11" db="EMBL/GenBank/DDBJ databases">
        <authorList>
            <person name="Tran Van P."/>
        </authorList>
    </citation>
    <scope>NUCLEOTIDE SEQUENCE</scope>
</reference>
<dbReference type="Pfam" id="PF05719">
    <property type="entry name" value="GPP34"/>
    <property type="match status" value="1"/>
</dbReference>
<dbReference type="GO" id="GO:0031985">
    <property type="term" value="C:Golgi cisterna"/>
    <property type="evidence" value="ECO:0007669"/>
    <property type="project" value="TreeGrafter"/>
</dbReference>
<dbReference type="GO" id="GO:0000139">
    <property type="term" value="C:Golgi membrane"/>
    <property type="evidence" value="ECO:0007669"/>
    <property type="project" value="UniProtKB-SubCell"/>
</dbReference>
<dbReference type="Gene3D" id="1.10.3630.10">
    <property type="entry name" value="yeast vps74-n-term truncation variant domain like"/>
    <property type="match status" value="1"/>
</dbReference>
<keyword evidence="3" id="KW-0433">Leucine-rich repeat</keyword>
<feature type="region of interest" description="Disordered" evidence="8">
    <location>
        <begin position="574"/>
        <end position="611"/>
    </location>
</feature>
<feature type="compositionally biased region" description="Pro residues" evidence="8">
    <location>
        <begin position="385"/>
        <end position="417"/>
    </location>
</feature>
<sequence length="852" mass="93522">MSLPFLLLLAAPILGAWACPPNLGVCKCSPNPKFGGRPILDCSLASDPADLERIEGLNIRPPVYFSQIVVRRSKLTELPANSFGLAHADEYIIENNPVMESIEPKAWGENANPKSVSVRNNPILESVNFKDFQAFTNLELLWMNDNRLLEVPDFAFDGISRNLREIHLQRNVILDIGPFAFRGLPALQRLDLSGNQIAEIPSGGLYFDVAPALVDLSHNRITSIDPDAFSSSVPGTGALAKHIDLSSNTISTLDRLEWEPFLSRLDFLKTASEPTTTTTTAAPFSFFSLSPSAAGNSLAEPRRAPESNPTQNLLLQILERLAAITGVPQPGAKAALPAEPQPAAPQQLIPLLSQPVVTEPPPPPPPTTVSTTTTTTTTTARPVITPAPAPVPPPPPPPPPPPQPQPQPPTTAAPPSPAVAEAAPDLIFQLREELLAAIKANPRAAAEAAGISAKAVEQAAMNAAKAVERAATHTNPDPTPQVRKKRMIANLLERLRAKRQINTISGPVASVPLLPPYSINLAGNPLSCNCEVKWVADFSHKYSDQLLNLMCVENNQTYGGVMMDQRREGLVLRRNAAKEASSAESGARSDDIYDLKRRQEEPEPEDGDSKETRLTLLEEVLLLGLKDKEGYTSFWNDCISSGLRGCILIELAVRDRIELEKSGYRTRRLTNRRVVVKNAAPTGDVLLDEALKHIKDTDPPETVQTWIEYLSGETWIPTKLKYQLRNVRERLAKNLVEKGVCSTEKQNFLLFDMTTHPLKDNNIKGKLVKKVQDAVLSKWVNDAQRMDKRLLSLIFLAHASDVLENAFAQLNDDDYEVAMKRVRELLDLDYELEAGKPNANEVMWATFAVFTK</sequence>
<keyword evidence="6" id="KW-0446">Lipid-binding</keyword>
<evidence type="ECO:0000256" key="9">
    <source>
        <dbReference type="SAM" id="SignalP"/>
    </source>
</evidence>
<dbReference type="SUPFAM" id="SSF101447">
    <property type="entry name" value="Formin homology 2 domain (FH2 domain)"/>
    <property type="match status" value="1"/>
</dbReference>
<dbReference type="InterPro" id="IPR038261">
    <property type="entry name" value="GPP34-like_sf"/>
</dbReference>
<comment type="similarity">
    <text evidence="2">Belongs to the GOLPH3/VPS74 family.</text>
</comment>
<dbReference type="Pfam" id="PF13855">
    <property type="entry name" value="LRR_8"/>
    <property type="match status" value="1"/>
</dbReference>
<dbReference type="PROSITE" id="PS51450">
    <property type="entry name" value="LRR"/>
    <property type="match status" value="1"/>
</dbReference>
<feature type="chain" id="PRO_5036402441" description="Golgi phosphoprotein 3" evidence="9">
    <location>
        <begin position="19"/>
        <end position="852"/>
    </location>
</feature>
<dbReference type="GO" id="GO:0006890">
    <property type="term" value="P:retrograde vesicle-mediated transport, Golgi to endoplasmic reticulum"/>
    <property type="evidence" value="ECO:0007669"/>
    <property type="project" value="TreeGrafter"/>
</dbReference>
<gene>
    <name evidence="10" type="ORF">DSTB1V02_LOCUS4317</name>
</gene>
<evidence type="ECO:0000256" key="2">
    <source>
        <dbReference type="ARBA" id="ARBA00007284"/>
    </source>
</evidence>
<dbReference type="AlphaFoldDB" id="A0A7R8X7N7"/>
<evidence type="ECO:0000313" key="11">
    <source>
        <dbReference type="Proteomes" id="UP000677054"/>
    </source>
</evidence>
<keyword evidence="5" id="KW-0333">Golgi apparatus</keyword>
<dbReference type="FunFam" id="1.10.3630.10:FF:000001">
    <property type="entry name" value="Golgi phosphoprotein 3"/>
    <property type="match status" value="1"/>
</dbReference>
<dbReference type="PANTHER" id="PTHR12704:SF2">
    <property type="entry name" value="GOLGI PHOSPHOPROTEIN 3 HOMOLOG SAURON"/>
    <property type="match status" value="1"/>
</dbReference>
<evidence type="ECO:0000256" key="6">
    <source>
        <dbReference type="ARBA" id="ARBA00023121"/>
    </source>
</evidence>
<dbReference type="EMBL" id="CAJPEV010000632">
    <property type="protein sequence ID" value="CAG0887099.1"/>
    <property type="molecule type" value="Genomic_DNA"/>
</dbReference>
<feature type="compositionally biased region" description="Basic and acidic residues" evidence="8">
    <location>
        <begin position="587"/>
        <end position="611"/>
    </location>
</feature>
<evidence type="ECO:0000256" key="7">
    <source>
        <dbReference type="ARBA" id="ARBA00023136"/>
    </source>
</evidence>
<dbReference type="InterPro" id="IPR032675">
    <property type="entry name" value="LRR_dom_sf"/>
</dbReference>